<feature type="region of interest" description="Disordered" evidence="10">
    <location>
        <begin position="201"/>
        <end position="278"/>
    </location>
</feature>
<dbReference type="GO" id="GO:0005829">
    <property type="term" value="C:cytosol"/>
    <property type="evidence" value="ECO:0007669"/>
    <property type="project" value="UniProtKB-SubCell"/>
</dbReference>
<comment type="subcellular location">
    <subcellularLocation>
        <location evidence="1">Cytoplasm</location>
        <location evidence="1">Cytosol</location>
    </subcellularLocation>
</comment>
<evidence type="ECO:0000256" key="4">
    <source>
        <dbReference type="ARBA" id="ARBA00022540"/>
    </source>
</evidence>
<evidence type="ECO:0000256" key="3">
    <source>
        <dbReference type="ARBA" id="ARBA00022490"/>
    </source>
</evidence>
<dbReference type="Gene3D" id="3.40.50.10470">
    <property type="entry name" value="Translation initiation factor eif-2b, domain 2"/>
    <property type="match status" value="1"/>
</dbReference>
<feature type="compositionally biased region" description="Polar residues" evidence="10">
    <location>
        <begin position="11"/>
        <end position="20"/>
    </location>
</feature>
<dbReference type="GO" id="GO:0003743">
    <property type="term" value="F:translation initiation factor activity"/>
    <property type="evidence" value="ECO:0007669"/>
    <property type="project" value="UniProtKB-KW"/>
</dbReference>
<keyword evidence="5" id="KW-0648">Protein biosynthesis</keyword>
<evidence type="ECO:0000313" key="12">
    <source>
        <dbReference type="Proteomes" id="UP001149074"/>
    </source>
</evidence>
<dbReference type="Pfam" id="PF01008">
    <property type="entry name" value="IF-2B"/>
    <property type="match status" value="2"/>
</dbReference>
<evidence type="ECO:0000256" key="9">
    <source>
        <dbReference type="RuleBase" id="RU003814"/>
    </source>
</evidence>
<feature type="region of interest" description="Disordered" evidence="10">
    <location>
        <begin position="1"/>
        <end position="60"/>
    </location>
</feature>
<evidence type="ECO:0000256" key="8">
    <source>
        <dbReference type="ARBA" id="ARBA00046432"/>
    </source>
</evidence>
<keyword evidence="4 11" id="KW-0396">Initiation factor</keyword>
<dbReference type="FunFam" id="3.40.50.10470:FF:000008">
    <property type="entry name" value="Translation initiation factor 2B, beta subunit"/>
    <property type="match status" value="1"/>
</dbReference>
<evidence type="ECO:0000313" key="11">
    <source>
        <dbReference type="EMBL" id="KAJ5112240.1"/>
    </source>
</evidence>
<name>A0A9W9G4Z8_9EURO</name>
<keyword evidence="12" id="KW-1185">Reference proteome</keyword>
<evidence type="ECO:0000256" key="7">
    <source>
        <dbReference type="ARBA" id="ARBA00044228"/>
    </source>
</evidence>
<dbReference type="InterPro" id="IPR042529">
    <property type="entry name" value="IF_2B-like_C"/>
</dbReference>
<dbReference type="PANTHER" id="PTHR45859:SF1">
    <property type="entry name" value="TRANSLATION INITIATION FACTOR EIF-2B SUBUNIT BETA"/>
    <property type="match status" value="1"/>
</dbReference>
<dbReference type="InterPro" id="IPR037171">
    <property type="entry name" value="NagB/RpiA_transferase-like"/>
</dbReference>
<evidence type="ECO:0000256" key="6">
    <source>
        <dbReference type="ARBA" id="ARBA00044122"/>
    </source>
</evidence>
<dbReference type="GeneID" id="81351768"/>
<evidence type="ECO:0000256" key="10">
    <source>
        <dbReference type="SAM" id="MobiDB-lite"/>
    </source>
</evidence>
<dbReference type="AlphaFoldDB" id="A0A9W9G4Z8"/>
<accession>A0A9W9G4Z8</accession>
<dbReference type="InterPro" id="IPR051855">
    <property type="entry name" value="eIF2B_beta_subunit"/>
</dbReference>
<reference evidence="11" key="2">
    <citation type="journal article" date="2023" name="IMA Fungus">
        <title>Comparative genomic study of the Penicillium genus elucidates a diverse pangenome and 15 lateral gene transfer events.</title>
        <authorList>
            <person name="Petersen C."/>
            <person name="Sorensen T."/>
            <person name="Nielsen M.R."/>
            <person name="Sondergaard T.E."/>
            <person name="Sorensen J.L."/>
            <person name="Fitzpatrick D.A."/>
            <person name="Frisvad J.C."/>
            <person name="Nielsen K.L."/>
        </authorList>
    </citation>
    <scope>NUCLEOTIDE SEQUENCE</scope>
    <source>
        <strain evidence="11">IBT 30761</strain>
    </source>
</reference>
<comment type="subunit">
    <text evidence="8">Component of the translation initiation factor 2B (eIF2B) complex which is a heterodecamer of two sets of five different subunits: alpha, beta, gamma, delta and epsilon. Subunits alpha, beta and delta comprise a regulatory subcomplex and subunits epsilon and gamma comprise a catalytic subcomplex. Within the complex, the hexameric regulatory complex resides at the center, with the two heterodimeric catalytic subcomplexes bound on opposite sides.</text>
</comment>
<organism evidence="11 12">
    <name type="scientific">Penicillium argentinense</name>
    <dbReference type="NCBI Taxonomy" id="1131581"/>
    <lineage>
        <taxon>Eukaryota</taxon>
        <taxon>Fungi</taxon>
        <taxon>Dikarya</taxon>
        <taxon>Ascomycota</taxon>
        <taxon>Pezizomycotina</taxon>
        <taxon>Eurotiomycetes</taxon>
        <taxon>Eurotiomycetidae</taxon>
        <taxon>Eurotiales</taxon>
        <taxon>Aspergillaceae</taxon>
        <taxon>Penicillium</taxon>
    </lineage>
</organism>
<dbReference type="RefSeq" id="XP_056480013.1">
    <property type="nucleotide sequence ID" value="XM_056612789.1"/>
</dbReference>
<dbReference type="EMBL" id="JAPQKI010000001">
    <property type="protein sequence ID" value="KAJ5112240.1"/>
    <property type="molecule type" value="Genomic_DNA"/>
</dbReference>
<dbReference type="SUPFAM" id="SSF100950">
    <property type="entry name" value="NagB/RpiA/CoA transferase-like"/>
    <property type="match status" value="1"/>
</dbReference>
<evidence type="ECO:0000256" key="1">
    <source>
        <dbReference type="ARBA" id="ARBA00004514"/>
    </source>
</evidence>
<reference evidence="11" key="1">
    <citation type="submission" date="2022-11" db="EMBL/GenBank/DDBJ databases">
        <authorList>
            <person name="Petersen C."/>
        </authorList>
    </citation>
    <scope>NUCLEOTIDE SEQUENCE</scope>
    <source>
        <strain evidence="11">IBT 30761</strain>
    </source>
</reference>
<dbReference type="OrthoDB" id="269919at2759"/>
<feature type="compositionally biased region" description="Low complexity" evidence="10">
    <location>
        <begin position="26"/>
        <end position="37"/>
    </location>
</feature>
<comment type="similarity">
    <text evidence="2 9">Belongs to the eIF-2B alpha/beta/delta subunits family.</text>
</comment>
<keyword evidence="3" id="KW-0963">Cytoplasm</keyword>
<dbReference type="PANTHER" id="PTHR45859">
    <property type="entry name" value="TRANSLATION INITIATION FACTOR EIF-2B SUBUNIT BETA"/>
    <property type="match status" value="1"/>
</dbReference>
<dbReference type="GO" id="GO:0005085">
    <property type="term" value="F:guanyl-nucleotide exchange factor activity"/>
    <property type="evidence" value="ECO:0007669"/>
    <property type="project" value="TreeGrafter"/>
</dbReference>
<dbReference type="GO" id="GO:0005851">
    <property type="term" value="C:eukaryotic translation initiation factor 2B complex"/>
    <property type="evidence" value="ECO:0007669"/>
    <property type="project" value="TreeGrafter"/>
</dbReference>
<evidence type="ECO:0000256" key="2">
    <source>
        <dbReference type="ARBA" id="ARBA00007251"/>
    </source>
</evidence>
<proteinExistence type="inferred from homology"/>
<feature type="compositionally biased region" description="Polar residues" evidence="10">
    <location>
        <begin position="259"/>
        <end position="271"/>
    </location>
</feature>
<dbReference type="InterPro" id="IPR000649">
    <property type="entry name" value="IF-2B-related"/>
</dbReference>
<evidence type="ECO:0000256" key="5">
    <source>
        <dbReference type="ARBA" id="ARBA00022917"/>
    </source>
</evidence>
<dbReference type="Proteomes" id="UP001149074">
    <property type="component" value="Unassembled WGS sequence"/>
</dbReference>
<sequence>MRQSPVPRNYFRNSSPNSTAGEGRLQQIPKQRQAKQQSGKSAIQTGDEDEKLRSVGKRTKNQRQKIGFFAHFGSPTSTSHCCADKDSTTSSHMPSTSPALTPGLSSFLKSLKANPIDTSIENLISLLKRRQICHSRSCATATAYLLRSVVSLCRTSESVRLIERVQSVGRRLVAAQPREMVVGNIVRRVLGLIRDEAEDDREAEFALSESESQPQTPRAFDDASLPLDRDSPLLGSERSSRPPLTSMFSLLSHPEPENSLPSTPGSQSPNGHLNGPSKDLRAEVLEGINEIIDELGQVDEQISNYALEHIHSNEIILTHTSSTTVQKFLLRAATKRKFTVIHAESYPNNHEVTHATVSGNRSSDDENLSFESFQKPLIALGITVILIPDSAVFALMSRVNKVILGTHSVLANGGLIAAAGTRVIARAAKVHQTPVVVVSGVYKLSPVYPFDFDSLIEYGDASKVLPYEDGDLVEKIDVQNPLYDYVPAELVDLYITNLGGHAPSYLYRIVSDHYRKEDISF</sequence>
<gene>
    <name evidence="11" type="ORF">N7532_000285</name>
</gene>
<comment type="caution">
    <text evidence="11">The sequence shown here is derived from an EMBL/GenBank/DDBJ whole genome shotgun (WGS) entry which is preliminary data.</text>
</comment>
<protein>
    <recommendedName>
        <fullName evidence="6">Translation initiation factor eIF2B subunit beta</fullName>
    </recommendedName>
    <alternativeName>
        <fullName evidence="7">eIF2B GDP-GTP exchange factor subunit beta</fullName>
    </alternativeName>
</protein>